<dbReference type="EMBL" id="KI964736">
    <property type="protein sequence ID" value="EUC29643.1"/>
    <property type="molecule type" value="Genomic_DNA"/>
</dbReference>
<dbReference type="HOGENOM" id="CLU_033666_7_1_1"/>
<dbReference type="AlphaFoldDB" id="W6XV80"/>
<keyword evidence="3" id="KW-1185">Reference proteome</keyword>
<sequence length="112" mass="12553">MAPNTNLPTRAAIVTLKSPFGGKSTAQISEITGVPQRTIDAIYRRACQRGFDPNAPMIKILPEYLEDAPRAGRPRKREAVQEATPEKSPERSEEQEHQAKKHACVDEEDEVW</sequence>
<protein>
    <submittedName>
        <fullName evidence="2">Uncharacterized protein</fullName>
    </submittedName>
</protein>
<dbReference type="eggNOG" id="ENOG502SYDN">
    <property type="taxonomic scope" value="Eukaryota"/>
</dbReference>
<gene>
    <name evidence="2" type="ORF">COCCADRAFT_106008</name>
</gene>
<dbReference type="GeneID" id="19143324"/>
<organism evidence="2 3">
    <name type="scientific">Cochliobolus carbonum (strain 26-R-13)</name>
    <name type="common">Maize leaf spot fungus</name>
    <name type="synonym">Bipolaris zeicola</name>
    <dbReference type="NCBI Taxonomy" id="930089"/>
    <lineage>
        <taxon>Eukaryota</taxon>
        <taxon>Fungi</taxon>
        <taxon>Dikarya</taxon>
        <taxon>Ascomycota</taxon>
        <taxon>Pezizomycotina</taxon>
        <taxon>Dothideomycetes</taxon>
        <taxon>Pleosporomycetidae</taxon>
        <taxon>Pleosporales</taxon>
        <taxon>Pleosporineae</taxon>
        <taxon>Pleosporaceae</taxon>
        <taxon>Bipolaris</taxon>
    </lineage>
</organism>
<accession>W6XV80</accession>
<feature type="region of interest" description="Disordered" evidence="1">
    <location>
        <begin position="69"/>
        <end position="112"/>
    </location>
</feature>
<feature type="compositionally biased region" description="Basic and acidic residues" evidence="1">
    <location>
        <begin position="77"/>
        <end position="98"/>
    </location>
</feature>
<evidence type="ECO:0000256" key="1">
    <source>
        <dbReference type="SAM" id="MobiDB-lite"/>
    </source>
</evidence>
<dbReference type="Proteomes" id="UP000053841">
    <property type="component" value="Unassembled WGS sequence"/>
</dbReference>
<evidence type="ECO:0000313" key="2">
    <source>
        <dbReference type="EMBL" id="EUC29643.1"/>
    </source>
</evidence>
<reference evidence="2 3" key="1">
    <citation type="journal article" date="2013" name="PLoS Genet.">
        <title>Comparative genome structure, secondary metabolite, and effector coding capacity across Cochliobolus pathogens.</title>
        <authorList>
            <person name="Condon B.J."/>
            <person name="Leng Y."/>
            <person name="Wu D."/>
            <person name="Bushley K.E."/>
            <person name="Ohm R.A."/>
            <person name="Otillar R."/>
            <person name="Martin J."/>
            <person name="Schackwitz W."/>
            <person name="Grimwood J."/>
            <person name="MohdZainudin N."/>
            <person name="Xue C."/>
            <person name="Wang R."/>
            <person name="Manning V.A."/>
            <person name="Dhillon B."/>
            <person name="Tu Z.J."/>
            <person name="Steffenson B.J."/>
            <person name="Salamov A."/>
            <person name="Sun H."/>
            <person name="Lowry S."/>
            <person name="LaButti K."/>
            <person name="Han J."/>
            <person name="Copeland A."/>
            <person name="Lindquist E."/>
            <person name="Barry K."/>
            <person name="Schmutz J."/>
            <person name="Baker S.E."/>
            <person name="Ciuffetti L.M."/>
            <person name="Grigoriev I.V."/>
            <person name="Zhong S."/>
            <person name="Turgeon B.G."/>
        </authorList>
    </citation>
    <scope>NUCLEOTIDE SEQUENCE [LARGE SCALE GENOMIC DNA]</scope>
    <source>
        <strain evidence="2 3">26-R-13</strain>
    </source>
</reference>
<dbReference type="RefSeq" id="XP_007716057.1">
    <property type="nucleotide sequence ID" value="XM_007717867.1"/>
</dbReference>
<dbReference type="KEGG" id="bze:COCCADRAFT_106008"/>
<proteinExistence type="predicted"/>
<dbReference type="OrthoDB" id="4156902at2759"/>
<name>W6XV80_COCC2</name>
<evidence type="ECO:0000313" key="3">
    <source>
        <dbReference type="Proteomes" id="UP000053841"/>
    </source>
</evidence>